<organism evidence="3 4">
    <name type="scientific">Blastococcus goldschmidtiae</name>
    <dbReference type="NCBI Taxonomy" id="3075546"/>
    <lineage>
        <taxon>Bacteria</taxon>
        <taxon>Bacillati</taxon>
        <taxon>Actinomycetota</taxon>
        <taxon>Actinomycetes</taxon>
        <taxon>Geodermatophilales</taxon>
        <taxon>Geodermatophilaceae</taxon>
        <taxon>Blastococcus</taxon>
    </lineage>
</organism>
<reference evidence="4" key="1">
    <citation type="submission" date="2023-07" db="EMBL/GenBank/DDBJ databases">
        <title>30 novel species of actinomycetes from the DSMZ collection.</title>
        <authorList>
            <person name="Nouioui I."/>
        </authorList>
    </citation>
    <scope>NUCLEOTIDE SEQUENCE [LARGE SCALE GENOMIC DNA]</scope>
    <source>
        <strain evidence="4">DSM 46792</strain>
    </source>
</reference>
<gene>
    <name evidence="3" type="ORF">RM425_19810</name>
</gene>
<dbReference type="EMBL" id="JAVREI010000020">
    <property type="protein sequence ID" value="MDT0278154.1"/>
    <property type="molecule type" value="Genomic_DNA"/>
</dbReference>
<comment type="caution">
    <text evidence="3">The sequence shown here is derived from an EMBL/GenBank/DDBJ whole genome shotgun (WGS) entry which is preliminary data.</text>
</comment>
<accession>A0ABU2KD85</accession>
<dbReference type="Proteomes" id="UP001183222">
    <property type="component" value="Unassembled WGS sequence"/>
</dbReference>
<dbReference type="GO" id="GO:0016787">
    <property type="term" value="F:hydrolase activity"/>
    <property type="evidence" value="ECO:0007669"/>
    <property type="project" value="UniProtKB-KW"/>
</dbReference>
<evidence type="ECO:0000259" key="2">
    <source>
        <dbReference type="Pfam" id="PF20434"/>
    </source>
</evidence>
<keyword evidence="1 3" id="KW-0378">Hydrolase</keyword>
<dbReference type="Pfam" id="PF20434">
    <property type="entry name" value="BD-FAE"/>
    <property type="match status" value="1"/>
</dbReference>
<feature type="domain" description="BD-FAE-like" evidence="2">
    <location>
        <begin position="32"/>
        <end position="206"/>
    </location>
</feature>
<dbReference type="InterPro" id="IPR029058">
    <property type="entry name" value="AB_hydrolase_fold"/>
</dbReference>
<protein>
    <submittedName>
        <fullName evidence="3">Alpha/beta hydrolase</fullName>
    </submittedName>
</protein>
<dbReference type="RefSeq" id="WP_311346953.1">
    <property type="nucleotide sequence ID" value="NZ_JAVREI010000020.1"/>
</dbReference>
<dbReference type="InterPro" id="IPR049492">
    <property type="entry name" value="BD-FAE-like_dom"/>
</dbReference>
<proteinExistence type="predicted"/>
<keyword evidence="4" id="KW-1185">Reference proteome</keyword>
<dbReference type="SUPFAM" id="SSF53474">
    <property type="entry name" value="alpha/beta-Hydrolases"/>
    <property type="match status" value="1"/>
</dbReference>
<dbReference type="PANTHER" id="PTHR48081">
    <property type="entry name" value="AB HYDROLASE SUPERFAMILY PROTEIN C4A8.06C"/>
    <property type="match status" value="1"/>
</dbReference>
<evidence type="ECO:0000256" key="1">
    <source>
        <dbReference type="ARBA" id="ARBA00022801"/>
    </source>
</evidence>
<name>A0ABU2KD85_9ACTN</name>
<evidence type="ECO:0000313" key="4">
    <source>
        <dbReference type="Proteomes" id="UP001183222"/>
    </source>
</evidence>
<sequence>MPAPEDRSVLGLPAPGPDRELRYGDHPDHVVDLYLGAPGAEARPLVVFVHGGFWRPAYDRIHGRPLTAALAAAGWTTAALEYRRVPGRPDDTVDDVAAAIRFLADVPELGRACDGRFVLVGHSAGGHLVLQAAADPRTPVPAGVVALAPVADLGLAEELALDGDAVRAFLGRPAAERPDLDPVRQPAPDTAVTIVHGATDAIVPLAVGRSYVAAHPAARLVEVEGGHFVVIDPRSTAWPALLAALAPRRAR</sequence>
<dbReference type="InterPro" id="IPR050300">
    <property type="entry name" value="GDXG_lipolytic_enzyme"/>
</dbReference>
<dbReference type="Gene3D" id="3.40.50.1820">
    <property type="entry name" value="alpha/beta hydrolase"/>
    <property type="match status" value="1"/>
</dbReference>
<evidence type="ECO:0000313" key="3">
    <source>
        <dbReference type="EMBL" id="MDT0278154.1"/>
    </source>
</evidence>